<evidence type="ECO:0000313" key="7">
    <source>
        <dbReference type="Proteomes" id="UP000034076"/>
    </source>
</evidence>
<keyword evidence="7" id="KW-1185">Reference proteome</keyword>
<dbReference type="Gene3D" id="1.10.10.60">
    <property type="entry name" value="Homeodomain-like"/>
    <property type="match status" value="1"/>
</dbReference>
<dbReference type="InterPro" id="IPR001647">
    <property type="entry name" value="HTH_TetR"/>
</dbReference>
<evidence type="ECO:0000256" key="1">
    <source>
        <dbReference type="ARBA" id="ARBA00023015"/>
    </source>
</evidence>
<dbReference type="EMBL" id="LAYJ01000041">
    <property type="protein sequence ID" value="KKI52087.1"/>
    <property type="molecule type" value="Genomic_DNA"/>
</dbReference>
<dbReference type="AlphaFoldDB" id="A0A0M2NNW5"/>
<protein>
    <recommendedName>
        <fullName evidence="5">HTH tetR-type domain-containing protein</fullName>
    </recommendedName>
</protein>
<evidence type="ECO:0000259" key="5">
    <source>
        <dbReference type="PROSITE" id="PS50977"/>
    </source>
</evidence>
<feature type="DNA-binding region" description="H-T-H motif" evidence="4">
    <location>
        <begin position="38"/>
        <end position="57"/>
    </location>
</feature>
<sequence length="209" mass="23695">MFSVACFLTVHEHKEKELKIMRALMALLSSGMNISDIKTSDIAEAAGIGKGTLYNYFKTKEEIISKTVIYSIEMELSEIFRRMSEADGFRAKCYSILESVRKIIANENSDFHLMLFNVGGKEMQQFFGGDMSFIRRYLSMIFDQTMQLARLGVREGLILPSEDTEYVYSAFAAALMSFVHARCRMEHEQPAATSAAMDNAYKLLLKALN</sequence>
<gene>
    <name evidence="6" type="ORF">CHK_0405</name>
</gene>
<comment type="caution">
    <text evidence="6">The sequence shown here is derived from an EMBL/GenBank/DDBJ whole genome shotgun (WGS) entry which is preliminary data.</text>
</comment>
<evidence type="ECO:0000256" key="3">
    <source>
        <dbReference type="ARBA" id="ARBA00023163"/>
    </source>
</evidence>
<dbReference type="STRING" id="270498.CHK_0405"/>
<dbReference type="PANTHER" id="PTHR30055:SF234">
    <property type="entry name" value="HTH-TYPE TRANSCRIPTIONAL REGULATOR BETI"/>
    <property type="match status" value="1"/>
</dbReference>
<dbReference type="PATRIC" id="fig|270498.16.peg.2647"/>
<feature type="domain" description="HTH tetR-type" evidence="5">
    <location>
        <begin position="14"/>
        <end position="75"/>
    </location>
</feature>
<proteinExistence type="predicted"/>
<dbReference type="Gene3D" id="1.10.357.10">
    <property type="entry name" value="Tetracycline Repressor, domain 2"/>
    <property type="match status" value="1"/>
</dbReference>
<keyword evidence="1" id="KW-0805">Transcription regulation</keyword>
<dbReference type="PROSITE" id="PS50977">
    <property type="entry name" value="HTH_TETR_2"/>
    <property type="match status" value="1"/>
</dbReference>
<evidence type="ECO:0000256" key="2">
    <source>
        <dbReference type="ARBA" id="ARBA00023125"/>
    </source>
</evidence>
<name>A0A0M2NNW5_9FIRM</name>
<dbReference type="InterPro" id="IPR009057">
    <property type="entry name" value="Homeodomain-like_sf"/>
</dbReference>
<dbReference type="Proteomes" id="UP000034076">
    <property type="component" value="Unassembled WGS sequence"/>
</dbReference>
<dbReference type="GO" id="GO:0000976">
    <property type="term" value="F:transcription cis-regulatory region binding"/>
    <property type="evidence" value="ECO:0007669"/>
    <property type="project" value="TreeGrafter"/>
</dbReference>
<dbReference type="GO" id="GO:0003700">
    <property type="term" value="F:DNA-binding transcription factor activity"/>
    <property type="evidence" value="ECO:0007669"/>
    <property type="project" value="TreeGrafter"/>
</dbReference>
<evidence type="ECO:0000313" key="6">
    <source>
        <dbReference type="EMBL" id="KKI52087.1"/>
    </source>
</evidence>
<dbReference type="Pfam" id="PF00440">
    <property type="entry name" value="TetR_N"/>
    <property type="match status" value="1"/>
</dbReference>
<dbReference type="SUPFAM" id="SSF46689">
    <property type="entry name" value="Homeodomain-like"/>
    <property type="match status" value="1"/>
</dbReference>
<reference evidence="6 7" key="1">
    <citation type="submission" date="2015-04" db="EMBL/GenBank/DDBJ databases">
        <title>Draft genome sequence of bacteremic isolate Catabacter hongkongensis type strain HKU16T.</title>
        <authorList>
            <person name="Lau S.K."/>
            <person name="Teng J.L."/>
            <person name="Huang Y."/>
            <person name="Curreem S.O."/>
            <person name="Tsui S.K."/>
            <person name="Woo P.C."/>
        </authorList>
    </citation>
    <scope>NUCLEOTIDE SEQUENCE [LARGE SCALE GENOMIC DNA]</scope>
    <source>
        <strain evidence="6 7">HKU16</strain>
    </source>
</reference>
<dbReference type="InterPro" id="IPR050109">
    <property type="entry name" value="HTH-type_TetR-like_transc_reg"/>
</dbReference>
<keyword evidence="2 4" id="KW-0238">DNA-binding</keyword>
<dbReference type="PANTHER" id="PTHR30055">
    <property type="entry name" value="HTH-TYPE TRANSCRIPTIONAL REGULATOR RUTR"/>
    <property type="match status" value="1"/>
</dbReference>
<keyword evidence="3" id="KW-0804">Transcription</keyword>
<evidence type="ECO:0000256" key="4">
    <source>
        <dbReference type="PROSITE-ProRule" id="PRU00335"/>
    </source>
</evidence>
<organism evidence="6 7">
    <name type="scientific">Christensenella hongkongensis</name>
    <dbReference type="NCBI Taxonomy" id="270498"/>
    <lineage>
        <taxon>Bacteria</taxon>
        <taxon>Bacillati</taxon>
        <taxon>Bacillota</taxon>
        <taxon>Clostridia</taxon>
        <taxon>Christensenellales</taxon>
        <taxon>Christensenellaceae</taxon>
        <taxon>Christensenella</taxon>
    </lineage>
</organism>
<accession>A0A0M2NNW5</accession>